<name>A0AA37RYG7_9GAMM</name>
<dbReference type="AlphaFoldDB" id="A0AA37RYG7"/>
<reference evidence="1" key="1">
    <citation type="journal article" date="2014" name="Int. J. Syst. Evol. Microbiol.">
        <title>Complete genome sequence of Corynebacterium casei LMG S-19264T (=DSM 44701T), isolated from a smear-ripened cheese.</title>
        <authorList>
            <consortium name="US DOE Joint Genome Institute (JGI-PGF)"/>
            <person name="Walter F."/>
            <person name="Albersmeier A."/>
            <person name="Kalinowski J."/>
            <person name="Ruckert C."/>
        </authorList>
    </citation>
    <scope>NUCLEOTIDE SEQUENCE</scope>
    <source>
        <strain evidence="1">NBRC 101628</strain>
    </source>
</reference>
<dbReference type="EMBL" id="BSNC01000005">
    <property type="protein sequence ID" value="GLP97052.1"/>
    <property type="molecule type" value="Genomic_DNA"/>
</dbReference>
<accession>A0AA37RYG7</accession>
<evidence type="ECO:0000313" key="1">
    <source>
        <dbReference type="EMBL" id="GLP97052.1"/>
    </source>
</evidence>
<reference evidence="1" key="2">
    <citation type="submission" date="2023-01" db="EMBL/GenBank/DDBJ databases">
        <title>Draft genome sequence of Paraferrimonas sedimenticola strain NBRC 101628.</title>
        <authorList>
            <person name="Sun Q."/>
            <person name="Mori K."/>
        </authorList>
    </citation>
    <scope>NUCLEOTIDE SEQUENCE</scope>
    <source>
        <strain evidence="1">NBRC 101628</strain>
    </source>
</reference>
<dbReference type="Pfam" id="PF09719">
    <property type="entry name" value="C_GCAxxG_C_C"/>
    <property type="match status" value="1"/>
</dbReference>
<dbReference type="RefSeq" id="WP_095504353.1">
    <property type="nucleotide sequence ID" value="NZ_BSNC01000005.1"/>
</dbReference>
<evidence type="ECO:0000313" key="2">
    <source>
        <dbReference type="Proteomes" id="UP001161422"/>
    </source>
</evidence>
<gene>
    <name evidence="1" type="ORF">GCM10007895_23580</name>
</gene>
<dbReference type="SUPFAM" id="SSF48695">
    <property type="entry name" value="Multiheme cytochromes"/>
    <property type="match status" value="1"/>
</dbReference>
<keyword evidence="2" id="KW-1185">Reference proteome</keyword>
<organism evidence="1 2">
    <name type="scientific">Paraferrimonas sedimenticola</name>
    <dbReference type="NCBI Taxonomy" id="375674"/>
    <lineage>
        <taxon>Bacteria</taxon>
        <taxon>Pseudomonadati</taxon>
        <taxon>Pseudomonadota</taxon>
        <taxon>Gammaproteobacteria</taxon>
        <taxon>Alteromonadales</taxon>
        <taxon>Ferrimonadaceae</taxon>
        <taxon>Paraferrimonas</taxon>
    </lineage>
</organism>
<protein>
    <submittedName>
        <fullName evidence="1">Tat pathway signal protein</fullName>
    </submittedName>
</protein>
<dbReference type="InterPro" id="IPR010181">
    <property type="entry name" value="CGCAxxGCC_motif"/>
</dbReference>
<dbReference type="Proteomes" id="UP001161422">
    <property type="component" value="Unassembled WGS sequence"/>
</dbReference>
<comment type="caution">
    <text evidence="1">The sequence shown here is derived from an EMBL/GenBank/DDBJ whole genome shotgun (WGS) entry which is preliminary data.</text>
</comment>
<dbReference type="InterPro" id="IPR036280">
    <property type="entry name" value="Multihaem_cyt_sf"/>
</dbReference>
<proteinExistence type="predicted"/>
<sequence>MKKQHNEYPVQERRRALAQIIGIASVAAGTAAIPTSAFANTNCAAEIGVGNMGGADLTRLPYVKLDPKKVAKRAYEGYGRGGCMYGVFDALFAELTEQLKAQNHPDAARVEALPTNLSLYGAGGIAGWGTLCGCLNATAMGINILDIKDPDGNSMQSKIISSVFHYYETANMPAGNASLSNDGTKFVDMIGAPTRNDDAGQPLTPEKISQSVAGTVLCHASVTKWSKVSKYGSKHAAKAERCGQLTAEVAYTLVEFANMAIEGKFTASLKSEDNAECMACHSGSKAEPVTYKVSDVNSNMECQSCHAPHDVSANISNAHDGATCSTCH</sequence>